<comment type="similarity">
    <text evidence="2">Belongs to the acyltransferase 3 family.</text>
</comment>
<dbReference type="Proteomes" id="UP000318937">
    <property type="component" value="Unassembled WGS sequence"/>
</dbReference>
<dbReference type="PANTHER" id="PTHR40074:SF2">
    <property type="entry name" value="O-ACETYLTRANSFERASE WECH"/>
    <property type="match status" value="1"/>
</dbReference>
<feature type="transmembrane region" description="Helical" evidence="7">
    <location>
        <begin position="408"/>
        <end position="427"/>
    </location>
</feature>
<evidence type="ECO:0000256" key="7">
    <source>
        <dbReference type="SAM" id="Phobius"/>
    </source>
</evidence>
<dbReference type="PANTHER" id="PTHR40074">
    <property type="entry name" value="O-ACETYLTRANSFERASE WECH"/>
    <property type="match status" value="1"/>
</dbReference>
<proteinExistence type="inferred from homology"/>
<dbReference type="AlphaFoldDB" id="A0A544TL32"/>
<comment type="subcellular location">
    <subcellularLocation>
        <location evidence="1">Cell membrane</location>
        <topology evidence="1">Multi-pass membrane protein</topology>
    </subcellularLocation>
</comment>
<reference evidence="9 10" key="1">
    <citation type="submission" date="2019-05" db="EMBL/GenBank/DDBJ databases">
        <title>Psychrobacillus vulpis sp. nov., a new species isolated from feces of a red fox that inhabits in The Tablas de Daimiel Natural Park, Albacete, Spain.</title>
        <authorList>
            <person name="Rodriguez M."/>
            <person name="Reina J.C."/>
            <person name="Bejar V."/>
            <person name="Llamas I."/>
        </authorList>
    </citation>
    <scope>NUCLEOTIDE SEQUENCE [LARGE SCALE GENOMIC DNA]</scope>
    <source>
        <strain evidence="9 10">NHI-2</strain>
    </source>
</reference>
<evidence type="ECO:0000259" key="8">
    <source>
        <dbReference type="Pfam" id="PF01757"/>
    </source>
</evidence>
<dbReference type="GO" id="GO:0016413">
    <property type="term" value="F:O-acetyltransferase activity"/>
    <property type="evidence" value="ECO:0007669"/>
    <property type="project" value="TreeGrafter"/>
</dbReference>
<feature type="transmembrane region" description="Helical" evidence="7">
    <location>
        <begin position="564"/>
        <end position="588"/>
    </location>
</feature>
<organism evidence="9 10">
    <name type="scientific">Psychrobacillus soli</name>
    <dbReference type="NCBI Taxonomy" id="1543965"/>
    <lineage>
        <taxon>Bacteria</taxon>
        <taxon>Bacillati</taxon>
        <taxon>Bacillota</taxon>
        <taxon>Bacilli</taxon>
        <taxon>Bacillales</taxon>
        <taxon>Bacillaceae</taxon>
        <taxon>Psychrobacillus</taxon>
    </lineage>
</organism>
<evidence type="ECO:0000256" key="1">
    <source>
        <dbReference type="ARBA" id="ARBA00004651"/>
    </source>
</evidence>
<gene>
    <name evidence="9" type="ORF">FG383_03155</name>
</gene>
<feature type="transmembrane region" description="Helical" evidence="7">
    <location>
        <begin position="36"/>
        <end position="54"/>
    </location>
</feature>
<dbReference type="InterPro" id="IPR002656">
    <property type="entry name" value="Acyl_transf_3_dom"/>
</dbReference>
<feature type="transmembrane region" description="Helical" evidence="7">
    <location>
        <begin position="261"/>
        <end position="281"/>
    </location>
</feature>
<dbReference type="EMBL" id="VDGG01000004">
    <property type="protein sequence ID" value="TQR18163.1"/>
    <property type="molecule type" value="Genomic_DNA"/>
</dbReference>
<feature type="transmembrane region" description="Helical" evidence="7">
    <location>
        <begin position="536"/>
        <end position="558"/>
    </location>
</feature>
<feature type="transmembrane region" description="Helical" evidence="7">
    <location>
        <begin position="66"/>
        <end position="87"/>
    </location>
</feature>
<keyword evidence="4 7" id="KW-0812">Transmembrane</keyword>
<protein>
    <recommendedName>
        <fullName evidence="8">Acyltransferase 3 domain-containing protein</fullName>
    </recommendedName>
</protein>
<keyword evidence="10" id="KW-1185">Reference proteome</keyword>
<dbReference type="GO" id="GO:0009246">
    <property type="term" value="P:enterobacterial common antigen biosynthetic process"/>
    <property type="evidence" value="ECO:0007669"/>
    <property type="project" value="TreeGrafter"/>
</dbReference>
<evidence type="ECO:0000256" key="4">
    <source>
        <dbReference type="ARBA" id="ARBA00022692"/>
    </source>
</evidence>
<keyword evidence="3" id="KW-1003">Cell membrane</keyword>
<keyword evidence="6 7" id="KW-0472">Membrane</keyword>
<evidence type="ECO:0000256" key="6">
    <source>
        <dbReference type="ARBA" id="ARBA00023136"/>
    </source>
</evidence>
<dbReference type="GO" id="GO:0005886">
    <property type="term" value="C:plasma membrane"/>
    <property type="evidence" value="ECO:0007669"/>
    <property type="project" value="UniProtKB-SubCell"/>
</dbReference>
<evidence type="ECO:0000256" key="5">
    <source>
        <dbReference type="ARBA" id="ARBA00022989"/>
    </source>
</evidence>
<sequence length="619" mass="72966">MIKIIHFFIAVLLAISTTYSYIYISFPEINYKGEIWYSIFFLLSTLTFLFYYIVKELHFKFVTMDILKSLIIMFITSVIMFLFLVMLPLKVPEEVTIEIIATGEKDINSNGTEVWLKYFETDKKEETIKDLPEGWDIVHDVPVSYQGQPASLRWKGYVKDNIFLVFAQHPYSGGARVIVNDKEYELNLYSKKNDLYELNVNLNPVYSKNMIFCLISFTLILTLVFIYFYYFYKKVKCFIKNNQKKQEDIKSDTLKEVDEIYILRAVSCLAIVFIHSISSILNYWETPYDTKEILTNIQMFLMFGTPVFIFISEFVISYKYKNTLKTNFLRNRLKFILIPYFFMALLHTIIWTFKSGDIISNLGQFSISLVRSIFLGEFIGYFILIIFQFYIMHILFVKYISNHVKPKYIIAFCIIINVLYLGFFNFSEPITGLSYLWERYYMLFPAWLIYFCIGYYSGVYYSNFKKFIVQNSHYIMQLPVVAVLLMYFIHINDIISIVSSKRIDIVIYTLSMVIFIFCIGDRFNNQQKKFFKWMSSYSIGIYLLHPIFILIIELFVPIKKGSVIIIALYIVLTFIFSVLSSMMVMNFLNRFNLGKYLVGNLGKIKRGKSQTTTSRGGNS</sequence>
<evidence type="ECO:0000313" key="9">
    <source>
        <dbReference type="EMBL" id="TQR18163.1"/>
    </source>
</evidence>
<feature type="transmembrane region" description="Helical" evidence="7">
    <location>
        <begin position="474"/>
        <end position="499"/>
    </location>
</feature>
<feature type="transmembrane region" description="Helical" evidence="7">
    <location>
        <begin position="209"/>
        <end position="232"/>
    </location>
</feature>
<evidence type="ECO:0000256" key="2">
    <source>
        <dbReference type="ARBA" id="ARBA00007400"/>
    </source>
</evidence>
<dbReference type="OrthoDB" id="65129at2"/>
<dbReference type="Pfam" id="PF01757">
    <property type="entry name" value="Acyl_transf_3"/>
    <property type="match status" value="1"/>
</dbReference>
<feature type="transmembrane region" description="Helical" evidence="7">
    <location>
        <begin position="293"/>
        <end position="315"/>
    </location>
</feature>
<name>A0A544TL32_9BACI</name>
<feature type="transmembrane region" description="Helical" evidence="7">
    <location>
        <begin position="335"/>
        <end position="353"/>
    </location>
</feature>
<comment type="caution">
    <text evidence="9">The sequence shown here is derived from an EMBL/GenBank/DDBJ whole genome shotgun (WGS) entry which is preliminary data.</text>
</comment>
<keyword evidence="5 7" id="KW-1133">Transmembrane helix</keyword>
<feature type="transmembrane region" description="Helical" evidence="7">
    <location>
        <begin position="439"/>
        <end position="462"/>
    </location>
</feature>
<dbReference type="RefSeq" id="WP_142605398.1">
    <property type="nucleotide sequence ID" value="NZ_VDGG01000004.1"/>
</dbReference>
<accession>A0A544TL32</accession>
<feature type="transmembrane region" description="Helical" evidence="7">
    <location>
        <begin position="373"/>
        <end position="396"/>
    </location>
</feature>
<evidence type="ECO:0000313" key="10">
    <source>
        <dbReference type="Proteomes" id="UP000318937"/>
    </source>
</evidence>
<evidence type="ECO:0000256" key="3">
    <source>
        <dbReference type="ARBA" id="ARBA00022475"/>
    </source>
</evidence>
<feature type="transmembrane region" description="Helical" evidence="7">
    <location>
        <begin position="505"/>
        <end position="524"/>
    </location>
</feature>
<feature type="domain" description="Acyltransferase 3" evidence="8">
    <location>
        <begin position="260"/>
        <end position="580"/>
    </location>
</feature>